<comment type="catalytic activity">
    <reaction evidence="1">
        <text>ATP + protein L-histidine = ADP + protein N-phospho-L-histidine.</text>
        <dbReference type="EC" id="2.7.13.3"/>
    </reaction>
</comment>
<dbReference type="PROSITE" id="PS50109">
    <property type="entry name" value="HIS_KIN"/>
    <property type="match status" value="1"/>
</dbReference>
<dbReference type="AlphaFoldDB" id="A0A0P7BQ41"/>
<evidence type="ECO:0000256" key="1">
    <source>
        <dbReference type="ARBA" id="ARBA00000085"/>
    </source>
</evidence>
<dbReference type="InterPro" id="IPR004358">
    <property type="entry name" value="Sig_transdc_His_kin-like_C"/>
</dbReference>
<dbReference type="RefSeq" id="WP_055150232.1">
    <property type="nucleotide sequence ID" value="NZ_JXSZ01000012.1"/>
</dbReference>
<keyword evidence="6" id="KW-0067">ATP-binding</keyword>
<dbReference type="Gene3D" id="3.30.565.10">
    <property type="entry name" value="Histidine kinase-like ATPase, C-terminal domain"/>
    <property type="match status" value="1"/>
</dbReference>
<dbReference type="PANTHER" id="PTHR43065:SF46">
    <property type="entry name" value="C4-DICARBOXYLATE TRANSPORT SENSOR PROTEIN DCTB"/>
    <property type="match status" value="1"/>
</dbReference>
<comment type="caution">
    <text evidence="10">The sequence shown here is derived from an EMBL/GenBank/DDBJ whole genome shotgun (WGS) entry which is preliminary data.</text>
</comment>
<keyword evidence="4" id="KW-0547">Nucleotide-binding</keyword>
<accession>A0A0P7BQ41</accession>
<dbReference type="EMBL" id="LGTQ01000012">
    <property type="protein sequence ID" value="KPM47320.1"/>
    <property type="molecule type" value="Genomic_DNA"/>
</dbReference>
<evidence type="ECO:0000256" key="3">
    <source>
        <dbReference type="ARBA" id="ARBA00022679"/>
    </source>
</evidence>
<dbReference type="GO" id="GO:0004673">
    <property type="term" value="F:protein histidine kinase activity"/>
    <property type="evidence" value="ECO:0007669"/>
    <property type="project" value="UniProtKB-EC"/>
</dbReference>
<evidence type="ECO:0000256" key="5">
    <source>
        <dbReference type="ARBA" id="ARBA00022777"/>
    </source>
</evidence>
<keyword evidence="8" id="KW-0812">Transmembrane</keyword>
<dbReference type="STRING" id="1605367.AFM12_16155"/>
<dbReference type="InterPro" id="IPR036890">
    <property type="entry name" value="HATPase_C_sf"/>
</dbReference>
<dbReference type="GO" id="GO:0000160">
    <property type="term" value="P:phosphorelay signal transduction system"/>
    <property type="evidence" value="ECO:0007669"/>
    <property type="project" value="UniProtKB-KW"/>
</dbReference>
<evidence type="ECO:0000256" key="7">
    <source>
        <dbReference type="ARBA" id="ARBA00023012"/>
    </source>
</evidence>
<feature type="domain" description="Histidine kinase" evidence="9">
    <location>
        <begin position="226"/>
        <end position="441"/>
    </location>
</feature>
<keyword evidence="11" id="KW-1185">Reference proteome</keyword>
<feature type="transmembrane region" description="Helical" evidence="8">
    <location>
        <begin position="32"/>
        <end position="52"/>
    </location>
</feature>
<dbReference type="SMART" id="SM00387">
    <property type="entry name" value="HATPase_c"/>
    <property type="match status" value="1"/>
</dbReference>
<keyword evidence="7" id="KW-0902">Two-component regulatory system</keyword>
<evidence type="ECO:0000256" key="6">
    <source>
        <dbReference type="ARBA" id="ARBA00022840"/>
    </source>
</evidence>
<reference evidence="10 11" key="1">
    <citation type="submission" date="2015-07" db="EMBL/GenBank/DDBJ databases">
        <title>The draft genome sequence of Leadbetterella sp. JN14-9.</title>
        <authorList>
            <person name="Liu Y."/>
            <person name="Du J."/>
            <person name="Shao Z."/>
        </authorList>
    </citation>
    <scope>NUCLEOTIDE SEQUENCE [LARGE SCALE GENOMIC DNA]</scope>
    <source>
        <strain evidence="10 11">JN14-9</strain>
    </source>
</reference>
<keyword evidence="8" id="KW-0472">Membrane</keyword>
<dbReference type="InterPro" id="IPR005467">
    <property type="entry name" value="His_kinase_dom"/>
</dbReference>
<dbReference type="Pfam" id="PF02518">
    <property type="entry name" value="HATPase_c"/>
    <property type="match status" value="1"/>
</dbReference>
<keyword evidence="3" id="KW-0808">Transferase</keyword>
<dbReference type="Proteomes" id="UP000050454">
    <property type="component" value="Unassembled WGS sequence"/>
</dbReference>
<sequence>MKRFSLNIAFRIILLAAFICPVPFLWLNEQRAAAIVLFVFALITGVSFYQYATSVNKKLTLFFESIRYSDFTVKFSSDNKQGKSFSDLNQQMNEVVDAFKAARAEKEANIQFLNTLVQHVDVGIICYDAGENIEILNNAAIRLLEVYRLRELKDLLPTAHVKLYTILRELNSGERVMYETENGSQLAINATKVNLRGRAVKIISLQNIRTELQQKEVSSWQNLTKVLRHEIMNSIAPIVSMVGTMRSIVNEDLSDKPEIEDSVEDLGEALKTIENRGKGIMKFVNAYRDFTTLPKPLFRETTVAAVLERVETLIKADAQTKNVKLSIEIEHPYRLNIDLDQIEMVLINLVKNATEAIENKAEGKIEIRAYQQKGQRFILVKDNGNGIVPEALEKIFIPFYTTKKTGSGIGLSLSKQILQLHHGDLTVKSELGKGSAFRLEF</sequence>
<evidence type="ECO:0000313" key="11">
    <source>
        <dbReference type="Proteomes" id="UP000050454"/>
    </source>
</evidence>
<evidence type="ECO:0000256" key="4">
    <source>
        <dbReference type="ARBA" id="ARBA00022741"/>
    </source>
</evidence>
<gene>
    <name evidence="10" type="ORF">AFM12_16155</name>
</gene>
<evidence type="ECO:0000256" key="2">
    <source>
        <dbReference type="ARBA" id="ARBA00012438"/>
    </source>
</evidence>
<keyword evidence="8" id="KW-1133">Transmembrane helix</keyword>
<dbReference type="PRINTS" id="PR00344">
    <property type="entry name" value="BCTRLSENSOR"/>
</dbReference>
<dbReference type="PANTHER" id="PTHR43065">
    <property type="entry name" value="SENSOR HISTIDINE KINASE"/>
    <property type="match status" value="1"/>
</dbReference>
<proteinExistence type="predicted"/>
<feature type="transmembrane region" description="Helical" evidence="8">
    <location>
        <begin position="7"/>
        <end position="26"/>
    </location>
</feature>
<dbReference type="InterPro" id="IPR003594">
    <property type="entry name" value="HATPase_dom"/>
</dbReference>
<name>A0A0P7BQ41_9BACT</name>
<evidence type="ECO:0000313" key="10">
    <source>
        <dbReference type="EMBL" id="KPM47320.1"/>
    </source>
</evidence>
<keyword evidence="5 10" id="KW-0418">Kinase</keyword>
<dbReference type="EC" id="2.7.13.3" evidence="2"/>
<dbReference type="OrthoDB" id="1931120at2"/>
<evidence type="ECO:0000259" key="9">
    <source>
        <dbReference type="PROSITE" id="PS50109"/>
    </source>
</evidence>
<protein>
    <recommendedName>
        <fullName evidence="2">histidine kinase</fullName>
        <ecNumber evidence="2">2.7.13.3</ecNumber>
    </recommendedName>
</protein>
<dbReference type="GO" id="GO:0005524">
    <property type="term" value="F:ATP binding"/>
    <property type="evidence" value="ECO:0007669"/>
    <property type="project" value="UniProtKB-KW"/>
</dbReference>
<dbReference type="SUPFAM" id="SSF55874">
    <property type="entry name" value="ATPase domain of HSP90 chaperone/DNA topoisomerase II/histidine kinase"/>
    <property type="match status" value="1"/>
</dbReference>
<organism evidence="10 11">
    <name type="scientific">Jiulongibacter sediminis</name>
    <dbReference type="NCBI Taxonomy" id="1605367"/>
    <lineage>
        <taxon>Bacteria</taxon>
        <taxon>Pseudomonadati</taxon>
        <taxon>Bacteroidota</taxon>
        <taxon>Cytophagia</taxon>
        <taxon>Cytophagales</taxon>
        <taxon>Leadbetterellaceae</taxon>
        <taxon>Jiulongibacter</taxon>
    </lineage>
</organism>
<evidence type="ECO:0000256" key="8">
    <source>
        <dbReference type="SAM" id="Phobius"/>
    </source>
</evidence>